<dbReference type="PANTHER" id="PTHR42794:SF1">
    <property type="entry name" value="HEMIN IMPORT ATP-BINDING PROTEIN HMUV"/>
    <property type="match status" value="1"/>
</dbReference>
<keyword evidence="1" id="KW-0813">Transport</keyword>
<dbReference type="Gene3D" id="3.40.50.300">
    <property type="entry name" value="P-loop containing nucleotide triphosphate hydrolases"/>
    <property type="match status" value="1"/>
</dbReference>
<dbReference type="FunFam" id="3.40.50.300:FF:000134">
    <property type="entry name" value="Iron-enterobactin ABC transporter ATP-binding protein"/>
    <property type="match status" value="1"/>
</dbReference>
<dbReference type="GO" id="GO:0016887">
    <property type="term" value="F:ATP hydrolysis activity"/>
    <property type="evidence" value="ECO:0007669"/>
    <property type="project" value="InterPro"/>
</dbReference>
<reference evidence="6 7" key="1">
    <citation type="submission" date="2018-11" db="EMBL/GenBank/DDBJ databases">
        <title>Sequencing the genomes of 1000 actinobacteria strains.</title>
        <authorList>
            <person name="Klenk H.-P."/>
        </authorList>
    </citation>
    <scope>NUCLEOTIDE SEQUENCE [LARGE SCALE GENOMIC DNA]</scope>
    <source>
        <strain evidence="6 7">DSM 11294</strain>
    </source>
</reference>
<keyword evidence="3 6" id="KW-0067">ATP-binding</keyword>
<name>A0A3N2BAH0_9MICO</name>
<keyword evidence="4" id="KW-1278">Translocase</keyword>
<evidence type="ECO:0000313" key="7">
    <source>
        <dbReference type="Proteomes" id="UP000280668"/>
    </source>
</evidence>
<keyword evidence="7" id="KW-1185">Reference proteome</keyword>
<dbReference type="PROSITE" id="PS00211">
    <property type="entry name" value="ABC_TRANSPORTER_1"/>
    <property type="match status" value="1"/>
</dbReference>
<dbReference type="SMART" id="SM00382">
    <property type="entry name" value="AAA"/>
    <property type="match status" value="1"/>
</dbReference>
<feature type="domain" description="ABC transporter" evidence="5">
    <location>
        <begin position="16"/>
        <end position="252"/>
    </location>
</feature>
<evidence type="ECO:0000256" key="3">
    <source>
        <dbReference type="ARBA" id="ARBA00022840"/>
    </source>
</evidence>
<dbReference type="InterPro" id="IPR003593">
    <property type="entry name" value="AAA+_ATPase"/>
</dbReference>
<evidence type="ECO:0000259" key="5">
    <source>
        <dbReference type="PROSITE" id="PS50893"/>
    </source>
</evidence>
<dbReference type="PROSITE" id="PS50893">
    <property type="entry name" value="ABC_TRANSPORTER_2"/>
    <property type="match status" value="1"/>
</dbReference>
<gene>
    <name evidence="6" type="ORF">EDD31_0621</name>
</gene>
<dbReference type="AlphaFoldDB" id="A0A3N2BAH0"/>
<dbReference type="InterPro" id="IPR027417">
    <property type="entry name" value="P-loop_NTPase"/>
</dbReference>
<evidence type="ECO:0000256" key="4">
    <source>
        <dbReference type="ARBA" id="ARBA00022967"/>
    </source>
</evidence>
<accession>A0A3N2BAH0</accession>
<dbReference type="RefSeq" id="WP_123302863.1">
    <property type="nucleotide sequence ID" value="NZ_RKHK01000001.1"/>
</dbReference>
<dbReference type="EMBL" id="RKHK01000001">
    <property type="protein sequence ID" value="ROR72271.1"/>
    <property type="molecule type" value="Genomic_DNA"/>
</dbReference>
<proteinExistence type="predicted"/>
<dbReference type="CDD" id="cd03214">
    <property type="entry name" value="ABC_Iron-Siderophores_B12_Hemin"/>
    <property type="match status" value="1"/>
</dbReference>
<evidence type="ECO:0000256" key="2">
    <source>
        <dbReference type="ARBA" id="ARBA00022741"/>
    </source>
</evidence>
<dbReference type="PANTHER" id="PTHR42794">
    <property type="entry name" value="HEMIN IMPORT ATP-BINDING PROTEIN HMUV"/>
    <property type="match status" value="1"/>
</dbReference>
<organism evidence="6 7">
    <name type="scientific">Bogoriella caseilytica</name>
    <dbReference type="NCBI Taxonomy" id="56055"/>
    <lineage>
        <taxon>Bacteria</taxon>
        <taxon>Bacillati</taxon>
        <taxon>Actinomycetota</taxon>
        <taxon>Actinomycetes</taxon>
        <taxon>Micrococcales</taxon>
        <taxon>Bogoriellaceae</taxon>
        <taxon>Bogoriella</taxon>
    </lineage>
</organism>
<dbReference type="Pfam" id="PF00005">
    <property type="entry name" value="ABC_tran"/>
    <property type="match status" value="1"/>
</dbReference>
<dbReference type="OrthoDB" id="5296765at2"/>
<evidence type="ECO:0000313" key="6">
    <source>
        <dbReference type="EMBL" id="ROR72271.1"/>
    </source>
</evidence>
<sequence length="273" mass="28590">MNPASHARTAGAAPVLTAAGLRVALGGVPILHGVDLEARAGEVHGLIGPNGAGKSTLLRALAHLVRPGEGEIQLDGEVGLSSLRARERATVVGFLPQDTGVDLDFTARAIVAMGRYAHLSRWSQPGAADEQIVTASLERAGVAHLAERSVRTLSGGQRQLVMLAKQLAQAPRAYLLDEPVSALDLAHQLEIVALMSSLADDGAAVVAVLHDITLAARACDRLTVLQHGRIYATGPPDDVLTVTMLAEVYGVRARVENGPEGLTVTPLQPLRRP</sequence>
<dbReference type="InterPro" id="IPR003439">
    <property type="entry name" value="ABC_transporter-like_ATP-bd"/>
</dbReference>
<dbReference type="GO" id="GO:0005524">
    <property type="term" value="F:ATP binding"/>
    <property type="evidence" value="ECO:0007669"/>
    <property type="project" value="UniProtKB-KW"/>
</dbReference>
<dbReference type="SUPFAM" id="SSF52540">
    <property type="entry name" value="P-loop containing nucleoside triphosphate hydrolases"/>
    <property type="match status" value="1"/>
</dbReference>
<dbReference type="Proteomes" id="UP000280668">
    <property type="component" value="Unassembled WGS sequence"/>
</dbReference>
<evidence type="ECO:0000256" key="1">
    <source>
        <dbReference type="ARBA" id="ARBA00022448"/>
    </source>
</evidence>
<comment type="caution">
    <text evidence="6">The sequence shown here is derived from an EMBL/GenBank/DDBJ whole genome shotgun (WGS) entry which is preliminary data.</text>
</comment>
<keyword evidence="2" id="KW-0547">Nucleotide-binding</keyword>
<dbReference type="InterPro" id="IPR017871">
    <property type="entry name" value="ABC_transporter-like_CS"/>
</dbReference>
<protein>
    <submittedName>
        <fullName evidence="6">Iron complex transport system ATP-binding protein</fullName>
    </submittedName>
</protein>